<reference evidence="2" key="2">
    <citation type="journal article" date="2021" name="PeerJ">
        <title>Extensive microbial diversity within the chicken gut microbiome revealed by metagenomics and culture.</title>
        <authorList>
            <person name="Gilroy R."/>
            <person name="Ravi A."/>
            <person name="Getino M."/>
            <person name="Pursley I."/>
            <person name="Horton D.L."/>
            <person name="Alikhan N.F."/>
            <person name="Baker D."/>
            <person name="Gharbi K."/>
            <person name="Hall N."/>
            <person name="Watson M."/>
            <person name="Adriaenssens E.M."/>
            <person name="Foster-Nyarko E."/>
            <person name="Jarju S."/>
            <person name="Secka A."/>
            <person name="Antonio M."/>
            <person name="Oren A."/>
            <person name="Chaudhuri R.R."/>
            <person name="La Ragione R."/>
            <person name="Hildebrand F."/>
            <person name="Pallen M.J."/>
        </authorList>
    </citation>
    <scope>NUCLEOTIDE SEQUENCE</scope>
    <source>
        <strain evidence="2">1383</strain>
    </source>
</reference>
<dbReference type="InterPro" id="IPR012337">
    <property type="entry name" value="RNaseH-like_sf"/>
</dbReference>
<dbReference type="GO" id="GO:0003676">
    <property type="term" value="F:nucleic acid binding"/>
    <property type="evidence" value="ECO:0007669"/>
    <property type="project" value="InterPro"/>
</dbReference>
<proteinExistence type="predicted"/>
<dbReference type="InterPro" id="IPR013520">
    <property type="entry name" value="Ribonucl_H"/>
</dbReference>
<keyword evidence="2" id="KW-0269">Exonuclease</keyword>
<evidence type="ECO:0000313" key="3">
    <source>
        <dbReference type="Proteomes" id="UP000824161"/>
    </source>
</evidence>
<reference evidence="2" key="1">
    <citation type="submission" date="2020-10" db="EMBL/GenBank/DDBJ databases">
        <authorList>
            <person name="Gilroy R."/>
        </authorList>
    </citation>
    <scope>NUCLEOTIDE SEQUENCE</scope>
    <source>
        <strain evidence="2">1383</strain>
    </source>
</reference>
<protein>
    <submittedName>
        <fullName evidence="2">3'-5' exonuclease</fullName>
    </submittedName>
</protein>
<dbReference type="GO" id="GO:0045004">
    <property type="term" value="P:DNA replication proofreading"/>
    <property type="evidence" value="ECO:0007669"/>
    <property type="project" value="TreeGrafter"/>
</dbReference>
<dbReference type="SUPFAM" id="SSF53098">
    <property type="entry name" value="Ribonuclease H-like"/>
    <property type="match status" value="1"/>
</dbReference>
<keyword evidence="2" id="KW-0378">Hydrolase</keyword>
<dbReference type="GO" id="GO:0005829">
    <property type="term" value="C:cytosol"/>
    <property type="evidence" value="ECO:0007669"/>
    <property type="project" value="TreeGrafter"/>
</dbReference>
<sequence>MELKLNRPLCFFDLETTGIDIARDRIVEISVCKVSPDSSRQVRTWLVNPGRPIPKAVSDIHGITDEKVKDAPRFEQIAPVIYEMIRDSDLAGYNSNRFDIPMLAEELLRAGIDFDMGHRVAVDVQAIFYKKEPRTLSAAYKFYCGAELEGAHGAQADTLATYEVLKSQLDRYPDLPNDVHALSEYSAQRRTADFAGFIGYDADGDEIFTFGKYKGCKVAPVLENDPGYTGWILEKDFPLYTKRVITALRLRSKFSKEGK</sequence>
<organism evidence="2 3">
    <name type="scientific">Candidatus Merdimorpha stercoravium</name>
    <dbReference type="NCBI Taxonomy" id="2840863"/>
    <lineage>
        <taxon>Bacteria</taxon>
        <taxon>Pseudomonadati</taxon>
        <taxon>Bacteroidota</taxon>
        <taxon>Flavobacteriia</taxon>
        <taxon>Flavobacteriales</taxon>
        <taxon>Candidatus Merdimorpha</taxon>
    </lineage>
</organism>
<dbReference type="GO" id="GO:0008408">
    <property type="term" value="F:3'-5' exonuclease activity"/>
    <property type="evidence" value="ECO:0007669"/>
    <property type="project" value="TreeGrafter"/>
</dbReference>
<dbReference type="PANTHER" id="PTHR30231:SF41">
    <property type="entry name" value="DNA POLYMERASE III SUBUNIT EPSILON"/>
    <property type="match status" value="1"/>
</dbReference>
<feature type="domain" description="Exonuclease" evidence="1">
    <location>
        <begin position="8"/>
        <end position="174"/>
    </location>
</feature>
<dbReference type="Pfam" id="PF20600">
    <property type="entry name" value="ExoX-like_C"/>
    <property type="match status" value="1"/>
</dbReference>
<dbReference type="Pfam" id="PF00929">
    <property type="entry name" value="RNase_T"/>
    <property type="match status" value="1"/>
</dbReference>
<name>A0A9D1KSZ3_9FLAO</name>
<comment type="caution">
    <text evidence="2">The sequence shown here is derived from an EMBL/GenBank/DDBJ whole genome shotgun (WGS) entry which is preliminary data.</text>
</comment>
<dbReference type="SMART" id="SM00479">
    <property type="entry name" value="EXOIII"/>
    <property type="match status" value="1"/>
</dbReference>
<dbReference type="InterPro" id="IPR046768">
    <property type="entry name" value="ExoX-like_C"/>
</dbReference>
<dbReference type="Proteomes" id="UP000824161">
    <property type="component" value="Unassembled WGS sequence"/>
</dbReference>
<dbReference type="PANTHER" id="PTHR30231">
    <property type="entry name" value="DNA POLYMERASE III SUBUNIT EPSILON"/>
    <property type="match status" value="1"/>
</dbReference>
<dbReference type="InterPro" id="IPR036397">
    <property type="entry name" value="RNaseH_sf"/>
</dbReference>
<dbReference type="EMBL" id="DVLY01000028">
    <property type="protein sequence ID" value="HIT97443.1"/>
    <property type="molecule type" value="Genomic_DNA"/>
</dbReference>
<accession>A0A9D1KSZ3</accession>
<evidence type="ECO:0000313" key="2">
    <source>
        <dbReference type="EMBL" id="HIT97443.1"/>
    </source>
</evidence>
<dbReference type="CDD" id="cd06127">
    <property type="entry name" value="DEDDh"/>
    <property type="match status" value="1"/>
</dbReference>
<keyword evidence="2" id="KW-0540">Nuclease</keyword>
<dbReference type="Gene3D" id="3.30.420.10">
    <property type="entry name" value="Ribonuclease H-like superfamily/Ribonuclease H"/>
    <property type="match status" value="1"/>
</dbReference>
<evidence type="ECO:0000259" key="1">
    <source>
        <dbReference type="SMART" id="SM00479"/>
    </source>
</evidence>
<gene>
    <name evidence="2" type="ORF">IAC44_01240</name>
</gene>
<dbReference type="AlphaFoldDB" id="A0A9D1KSZ3"/>